<dbReference type="AlphaFoldDB" id="A0A422QJ95"/>
<organism evidence="3 4">
    <name type="scientific">Massilia aurea</name>
    <dbReference type="NCBI Taxonomy" id="373040"/>
    <lineage>
        <taxon>Bacteria</taxon>
        <taxon>Pseudomonadati</taxon>
        <taxon>Pseudomonadota</taxon>
        <taxon>Betaproteobacteria</taxon>
        <taxon>Burkholderiales</taxon>
        <taxon>Oxalobacteraceae</taxon>
        <taxon>Telluria group</taxon>
        <taxon>Massilia</taxon>
    </lineage>
</organism>
<feature type="region of interest" description="Disordered" evidence="1">
    <location>
        <begin position="39"/>
        <end position="70"/>
    </location>
</feature>
<gene>
    <name evidence="3" type="ORF">NM04_14895</name>
</gene>
<sequence length="173" mass="18654">MNSKAKRNSEKKSSGDRPIAVEEYARLVERLNEADIEAACSQDGADAGGVPPAWSTPRPMDKLREHREEPSVLSAPTHLYFEWERAQASRIVARGESLAAIGVHDGDEFHIDEDAELNDGDLVAAEGSGGRLLRRLRHVGGARLLCSGSPDLPAIALDNDFHSVGVVSLANYG</sequence>
<evidence type="ECO:0000313" key="4">
    <source>
        <dbReference type="Proteomes" id="UP000283254"/>
    </source>
</evidence>
<evidence type="ECO:0000259" key="2">
    <source>
        <dbReference type="Pfam" id="PF00717"/>
    </source>
</evidence>
<evidence type="ECO:0000313" key="3">
    <source>
        <dbReference type="EMBL" id="RNF30026.1"/>
    </source>
</evidence>
<evidence type="ECO:0000256" key="1">
    <source>
        <dbReference type="SAM" id="MobiDB-lite"/>
    </source>
</evidence>
<protein>
    <recommendedName>
        <fullName evidence="2">Peptidase S24/S26A/S26B/S26C domain-containing protein</fullName>
    </recommendedName>
</protein>
<reference evidence="3" key="1">
    <citation type="submission" date="2014-10" db="EMBL/GenBank/DDBJ databases">
        <title>Massilia sp. genome.</title>
        <authorList>
            <person name="Xu B."/>
            <person name="Dai L."/>
            <person name="Huang Z."/>
        </authorList>
    </citation>
    <scope>NUCLEOTIDE SEQUENCE [LARGE SCALE GENOMIC DNA]</scope>
    <source>
        <strain evidence="3">CFS-1</strain>
    </source>
</reference>
<dbReference type="Proteomes" id="UP000283254">
    <property type="component" value="Unassembled WGS sequence"/>
</dbReference>
<dbReference type="Gene3D" id="2.10.109.10">
    <property type="entry name" value="Umud Fragment, subunit A"/>
    <property type="match status" value="1"/>
</dbReference>
<dbReference type="Pfam" id="PF00717">
    <property type="entry name" value="Peptidase_S24"/>
    <property type="match status" value="1"/>
</dbReference>
<proteinExistence type="predicted"/>
<feature type="domain" description="Peptidase S24/S26A/S26B/S26C" evidence="2">
    <location>
        <begin position="91"/>
        <end position="167"/>
    </location>
</feature>
<keyword evidence="4" id="KW-1185">Reference proteome</keyword>
<dbReference type="EMBL" id="JSAB01000148">
    <property type="protein sequence ID" value="RNF30026.1"/>
    <property type="molecule type" value="Genomic_DNA"/>
</dbReference>
<dbReference type="InterPro" id="IPR015927">
    <property type="entry name" value="Peptidase_S24_S26A/B/C"/>
</dbReference>
<dbReference type="RefSeq" id="WP_123070281.1">
    <property type="nucleotide sequence ID" value="NZ_JSAB01000148.1"/>
</dbReference>
<comment type="caution">
    <text evidence="3">The sequence shown here is derived from an EMBL/GenBank/DDBJ whole genome shotgun (WGS) entry which is preliminary data.</text>
</comment>
<name>A0A422QJ95_9BURK</name>
<accession>A0A422QJ95</accession>
<dbReference type="InterPro" id="IPR036286">
    <property type="entry name" value="LexA/Signal_pep-like_sf"/>
</dbReference>
<feature type="compositionally biased region" description="Basic and acidic residues" evidence="1">
    <location>
        <begin position="59"/>
        <end position="70"/>
    </location>
</feature>
<dbReference type="SUPFAM" id="SSF51306">
    <property type="entry name" value="LexA/Signal peptidase"/>
    <property type="match status" value="1"/>
</dbReference>